<dbReference type="AlphaFoldDB" id="A0A9D1NGT2"/>
<evidence type="ECO:0000313" key="1">
    <source>
        <dbReference type="EMBL" id="HIV02863.1"/>
    </source>
</evidence>
<dbReference type="Pfam" id="PF00756">
    <property type="entry name" value="Esterase"/>
    <property type="match status" value="1"/>
</dbReference>
<accession>A0A9D1NGT2</accession>
<protein>
    <submittedName>
        <fullName evidence="1">Esterase family protein</fullName>
    </submittedName>
</protein>
<reference evidence="1" key="1">
    <citation type="submission" date="2020-10" db="EMBL/GenBank/DDBJ databases">
        <authorList>
            <person name="Gilroy R."/>
        </authorList>
    </citation>
    <scope>NUCLEOTIDE SEQUENCE</scope>
    <source>
        <strain evidence="1">4920</strain>
    </source>
</reference>
<evidence type="ECO:0000313" key="2">
    <source>
        <dbReference type="Proteomes" id="UP000886743"/>
    </source>
</evidence>
<name>A0A9D1NGT2_9FIRM</name>
<dbReference type="Gene3D" id="3.40.50.1820">
    <property type="entry name" value="alpha/beta hydrolase"/>
    <property type="match status" value="1"/>
</dbReference>
<dbReference type="InterPro" id="IPR000801">
    <property type="entry name" value="Esterase-like"/>
</dbReference>
<comment type="caution">
    <text evidence="1">The sequence shown here is derived from an EMBL/GenBank/DDBJ whole genome shotgun (WGS) entry which is preliminary data.</text>
</comment>
<dbReference type="InterPro" id="IPR050583">
    <property type="entry name" value="Mycobacterial_A85_antigen"/>
</dbReference>
<reference evidence="1" key="2">
    <citation type="journal article" date="2021" name="PeerJ">
        <title>Extensive microbial diversity within the chicken gut microbiome revealed by metagenomics and culture.</title>
        <authorList>
            <person name="Gilroy R."/>
            <person name="Ravi A."/>
            <person name="Getino M."/>
            <person name="Pursley I."/>
            <person name="Horton D.L."/>
            <person name="Alikhan N.F."/>
            <person name="Baker D."/>
            <person name="Gharbi K."/>
            <person name="Hall N."/>
            <person name="Watson M."/>
            <person name="Adriaenssens E.M."/>
            <person name="Foster-Nyarko E."/>
            <person name="Jarju S."/>
            <person name="Secka A."/>
            <person name="Antonio M."/>
            <person name="Oren A."/>
            <person name="Chaudhuri R.R."/>
            <person name="La Ragione R."/>
            <person name="Hildebrand F."/>
            <person name="Pallen M.J."/>
        </authorList>
    </citation>
    <scope>NUCLEOTIDE SEQUENCE</scope>
    <source>
        <strain evidence="1">4920</strain>
    </source>
</reference>
<proteinExistence type="predicted"/>
<sequence>MAFLQCGISSDILGMKTNMNVLLPQDNVRQSRAAAPVLYLLHGHTDDHAAWSRFTGLERYVRDLNLAVVMPTVHNGFYTNTEIGYRYFDFCTQELPELVSAMFHVSSAREDTFVAGLSMGGYGAWRLALARPEQYCYAASMSGVLDIAGECEQRRNDPDISPDFMRDIINAFGPEGALYGSESDLFFLADKVAASGPKPILRQFCGTEDFLYESNQRAKKHVEALGFDYTYWEGPGAHTWDFWDSCIQEIVKEIASINPRVSR</sequence>
<dbReference type="SUPFAM" id="SSF53474">
    <property type="entry name" value="alpha/beta-Hydrolases"/>
    <property type="match status" value="1"/>
</dbReference>
<dbReference type="InterPro" id="IPR029058">
    <property type="entry name" value="AB_hydrolase_fold"/>
</dbReference>
<dbReference type="PANTHER" id="PTHR48098:SF1">
    <property type="entry name" value="DIACYLGLYCEROL ACYLTRANSFERASE_MYCOLYLTRANSFERASE AG85A"/>
    <property type="match status" value="1"/>
</dbReference>
<dbReference type="EMBL" id="DVOF01000136">
    <property type="protein sequence ID" value="HIV02863.1"/>
    <property type="molecule type" value="Genomic_DNA"/>
</dbReference>
<dbReference type="PANTHER" id="PTHR48098">
    <property type="entry name" value="ENTEROCHELIN ESTERASE-RELATED"/>
    <property type="match status" value="1"/>
</dbReference>
<organism evidence="1 2">
    <name type="scientific">Candidatus Aphodoplasma excrementigallinarum</name>
    <dbReference type="NCBI Taxonomy" id="2840673"/>
    <lineage>
        <taxon>Bacteria</taxon>
        <taxon>Bacillati</taxon>
        <taxon>Bacillota</taxon>
        <taxon>Clostridia</taxon>
        <taxon>Eubacteriales</taxon>
        <taxon>Candidatus Aphodoplasma</taxon>
    </lineage>
</organism>
<dbReference type="GO" id="GO:0016747">
    <property type="term" value="F:acyltransferase activity, transferring groups other than amino-acyl groups"/>
    <property type="evidence" value="ECO:0007669"/>
    <property type="project" value="TreeGrafter"/>
</dbReference>
<gene>
    <name evidence="1" type="ORF">IAC74_04755</name>
</gene>
<dbReference type="Proteomes" id="UP000886743">
    <property type="component" value="Unassembled WGS sequence"/>
</dbReference>